<dbReference type="SUPFAM" id="SSF55729">
    <property type="entry name" value="Acyl-CoA N-acyltransferases (Nat)"/>
    <property type="match status" value="1"/>
</dbReference>
<dbReference type="InterPro" id="IPR016181">
    <property type="entry name" value="Acyl_CoA_acyltransferase"/>
</dbReference>
<dbReference type="Pfam" id="PF13480">
    <property type="entry name" value="Acetyltransf_6"/>
    <property type="match status" value="1"/>
</dbReference>
<reference evidence="2 3" key="1">
    <citation type="journal article" date="2016" name="Nat. Commun.">
        <title>Thousands of microbial genomes shed light on interconnected biogeochemical processes in an aquifer system.</title>
        <authorList>
            <person name="Anantharaman K."/>
            <person name="Brown C.T."/>
            <person name="Hug L.A."/>
            <person name="Sharon I."/>
            <person name="Castelle C.J."/>
            <person name="Probst A.J."/>
            <person name="Thomas B.C."/>
            <person name="Singh A."/>
            <person name="Wilkins M.J."/>
            <person name="Karaoz U."/>
            <person name="Brodie E.L."/>
            <person name="Williams K.H."/>
            <person name="Hubbard S.S."/>
            <person name="Banfield J.F."/>
        </authorList>
    </citation>
    <scope>NUCLEOTIDE SEQUENCE [LARGE SCALE GENOMIC DNA]</scope>
</reference>
<name>A0A1F5R2X7_9BACT</name>
<dbReference type="AlphaFoldDB" id="A0A1F5R2X7"/>
<protein>
    <recommendedName>
        <fullName evidence="1">BioF2-like acetyltransferase domain-containing protein</fullName>
    </recommendedName>
</protein>
<dbReference type="Gene3D" id="3.40.630.30">
    <property type="match status" value="1"/>
</dbReference>
<feature type="domain" description="BioF2-like acetyltransferase" evidence="1">
    <location>
        <begin position="226"/>
        <end position="289"/>
    </location>
</feature>
<dbReference type="Proteomes" id="UP000177230">
    <property type="component" value="Unassembled WGS sequence"/>
</dbReference>
<gene>
    <name evidence="2" type="ORF">A2024_01140</name>
</gene>
<evidence type="ECO:0000313" key="3">
    <source>
        <dbReference type="Proteomes" id="UP000177230"/>
    </source>
</evidence>
<comment type="caution">
    <text evidence="2">The sequence shown here is derived from an EMBL/GenBank/DDBJ whole genome shotgun (WGS) entry which is preliminary data.</text>
</comment>
<proteinExistence type="predicted"/>
<sequence length="342" mass="39616">MSKHLKNKAEIKVFDRPDELPEEWDMLYREDDILNKTSILQHLFLYSPLEQKYFWLRRPGGKPLAGPVCRPELPFTAGPITVHQPATVCSLSMPFSTDPAFSDIGRVEDVAEVMDSFGGGFQLISGFSEPEPEIDGWSWRRHYPTVDFDVRWGSFAEYLGAIRSDYKSRVTDALRIGCKLRSLTIPPDSLDEKTYSLYVDVARRYHSIVLPREFFTKFPTKSYILGLELDAAVLAWAFLVPQGRYLYFLFGGFNDRLNEELSIYNNLLLAIIRFAIENKFDKVNLGQTAELSKMRIGGYPRERFLLVRHTNCLINQIIKKTDIFSYRKKYPTPHVFKNDEKK</sequence>
<organism evidence="2 3">
    <name type="scientific">Candidatus Edwardsbacteria bacterium GWF2_54_11</name>
    <dbReference type="NCBI Taxonomy" id="1817851"/>
    <lineage>
        <taxon>Bacteria</taxon>
        <taxon>Candidatus Edwardsiibacteriota</taxon>
    </lineage>
</organism>
<dbReference type="InterPro" id="IPR038740">
    <property type="entry name" value="BioF2-like_GNAT_dom"/>
</dbReference>
<evidence type="ECO:0000313" key="2">
    <source>
        <dbReference type="EMBL" id="OGF08862.1"/>
    </source>
</evidence>
<dbReference type="EMBL" id="MFFM01000046">
    <property type="protein sequence ID" value="OGF08862.1"/>
    <property type="molecule type" value="Genomic_DNA"/>
</dbReference>
<accession>A0A1F5R2X7</accession>
<evidence type="ECO:0000259" key="1">
    <source>
        <dbReference type="Pfam" id="PF13480"/>
    </source>
</evidence>